<reference evidence="1 2" key="1">
    <citation type="journal article" date="2023" name="Sci. Data">
        <title>Genome assembly of the Korean intertidal mud-creeper Batillaria attramentaria.</title>
        <authorList>
            <person name="Patra A.K."/>
            <person name="Ho P.T."/>
            <person name="Jun S."/>
            <person name="Lee S.J."/>
            <person name="Kim Y."/>
            <person name="Won Y.J."/>
        </authorList>
    </citation>
    <scope>NUCLEOTIDE SEQUENCE [LARGE SCALE GENOMIC DNA]</scope>
    <source>
        <strain evidence="1">Wonlab-2016</strain>
    </source>
</reference>
<comment type="caution">
    <text evidence="1">The sequence shown here is derived from an EMBL/GenBank/DDBJ whole genome shotgun (WGS) entry which is preliminary data.</text>
</comment>
<dbReference type="Proteomes" id="UP001519460">
    <property type="component" value="Unassembled WGS sequence"/>
</dbReference>
<organism evidence="1 2">
    <name type="scientific">Batillaria attramentaria</name>
    <dbReference type="NCBI Taxonomy" id="370345"/>
    <lineage>
        <taxon>Eukaryota</taxon>
        <taxon>Metazoa</taxon>
        <taxon>Spiralia</taxon>
        <taxon>Lophotrochozoa</taxon>
        <taxon>Mollusca</taxon>
        <taxon>Gastropoda</taxon>
        <taxon>Caenogastropoda</taxon>
        <taxon>Sorbeoconcha</taxon>
        <taxon>Cerithioidea</taxon>
        <taxon>Batillariidae</taxon>
        <taxon>Batillaria</taxon>
    </lineage>
</organism>
<dbReference type="AlphaFoldDB" id="A0ABD0K803"/>
<evidence type="ECO:0000313" key="2">
    <source>
        <dbReference type="Proteomes" id="UP001519460"/>
    </source>
</evidence>
<protein>
    <submittedName>
        <fullName evidence="1">Uncharacterized protein</fullName>
    </submittedName>
</protein>
<proteinExistence type="predicted"/>
<sequence length="134" mass="15179">MFFSQYFTNQCKVSSTRYSVPPFKREEERDWVMRPLASTYKNGREQKAMLWTEHTFQRSIVSAVDEGVVGGGEYPDAHGFFVILFCRMTSEERQTYVNYPSVPACVQSPDMPNTASVCGLVKELDVSLAGTQSL</sequence>
<dbReference type="EMBL" id="JACVVK020000230">
    <property type="protein sequence ID" value="KAK7483211.1"/>
    <property type="molecule type" value="Genomic_DNA"/>
</dbReference>
<keyword evidence="2" id="KW-1185">Reference proteome</keyword>
<gene>
    <name evidence="1" type="ORF">BaRGS_00025504</name>
</gene>
<name>A0ABD0K803_9CAEN</name>
<accession>A0ABD0K803</accession>
<evidence type="ECO:0000313" key="1">
    <source>
        <dbReference type="EMBL" id="KAK7483211.1"/>
    </source>
</evidence>